<reference evidence="4" key="1">
    <citation type="journal article" date="2020" name="bioRxiv">
        <title>Whole genome comparisons of ergot fungi reveals the divergence and evolution of species within the genus Claviceps are the result of varying mechanisms driving genome evolution and host range expansion.</title>
        <authorList>
            <person name="Wyka S.A."/>
            <person name="Mondo S.J."/>
            <person name="Liu M."/>
            <person name="Dettman J."/>
            <person name="Nalam V."/>
            <person name="Broders K.D."/>
        </authorList>
    </citation>
    <scope>NUCLEOTIDE SEQUENCE</scope>
    <source>
        <strain evidence="4">CCC 1102</strain>
    </source>
</reference>
<feature type="binding site" evidence="3">
    <location>
        <position position="226"/>
    </location>
    <ligand>
        <name>pyruvate</name>
        <dbReference type="ChEBI" id="CHEBI:15361"/>
    </ligand>
</feature>
<name>A0A9P7SRS2_9HYPO</name>
<dbReference type="InterPro" id="IPR002220">
    <property type="entry name" value="DapA-like"/>
</dbReference>
<dbReference type="Gene3D" id="3.20.20.70">
    <property type="entry name" value="Aldolase class I"/>
    <property type="match status" value="1"/>
</dbReference>
<gene>
    <name evidence="4" type="primary">LGA1</name>
    <name evidence="4" type="ORF">E4U56_006666</name>
</gene>
<evidence type="ECO:0000256" key="2">
    <source>
        <dbReference type="PIRSR" id="PIRSR001365-1"/>
    </source>
</evidence>
<proteinExistence type="inferred from homology"/>
<dbReference type="OrthoDB" id="191315at2759"/>
<comment type="caution">
    <text evidence="4">The sequence shown here is derived from an EMBL/GenBank/DDBJ whole genome shotgun (WGS) entry which is preliminary data.</text>
</comment>
<organism evidence="4 5">
    <name type="scientific">Claviceps arundinis</name>
    <dbReference type="NCBI Taxonomy" id="1623583"/>
    <lineage>
        <taxon>Eukaryota</taxon>
        <taxon>Fungi</taxon>
        <taxon>Dikarya</taxon>
        <taxon>Ascomycota</taxon>
        <taxon>Pezizomycotina</taxon>
        <taxon>Sordariomycetes</taxon>
        <taxon>Hypocreomycetidae</taxon>
        <taxon>Hypocreales</taxon>
        <taxon>Clavicipitaceae</taxon>
        <taxon>Claviceps</taxon>
    </lineage>
</organism>
<dbReference type="PANTHER" id="PTHR12128:SF24">
    <property type="entry name" value="DIHYDRODIPICOLINATE SYNTHETASE FAMILY PROTEIN (AFU_ORTHOLOGUE AFUA_3G11920)"/>
    <property type="match status" value="1"/>
</dbReference>
<accession>A0A9P7SRS2</accession>
<dbReference type="GO" id="GO:0008840">
    <property type="term" value="F:4-hydroxy-tetrahydrodipicolinate synthase activity"/>
    <property type="evidence" value="ECO:0007669"/>
    <property type="project" value="TreeGrafter"/>
</dbReference>
<evidence type="ECO:0000256" key="1">
    <source>
        <dbReference type="PIRNR" id="PIRNR001365"/>
    </source>
</evidence>
<evidence type="ECO:0000313" key="5">
    <source>
        <dbReference type="Proteomes" id="UP000784919"/>
    </source>
</evidence>
<dbReference type="Proteomes" id="UP000784919">
    <property type="component" value="Unassembled WGS sequence"/>
</dbReference>
<keyword evidence="1" id="KW-0456">Lyase</keyword>
<feature type="active site" description="Proton donor/acceptor" evidence="2">
    <location>
        <position position="147"/>
    </location>
</feature>
<dbReference type="InterPro" id="IPR013785">
    <property type="entry name" value="Aldolase_TIM"/>
</dbReference>
<feature type="active site" description="Schiff-base intermediate with substrate" evidence="2">
    <location>
        <position position="176"/>
    </location>
</feature>
<dbReference type="EMBL" id="SRPS01000056">
    <property type="protein sequence ID" value="KAG5971686.1"/>
    <property type="molecule type" value="Genomic_DNA"/>
</dbReference>
<dbReference type="PIRSF" id="PIRSF001365">
    <property type="entry name" value="DHDPS"/>
    <property type="match status" value="1"/>
</dbReference>
<dbReference type="PRINTS" id="PR00146">
    <property type="entry name" value="DHPICSNTHASE"/>
</dbReference>
<comment type="similarity">
    <text evidence="1">Belongs to the DapA family.</text>
</comment>
<dbReference type="PANTHER" id="PTHR12128">
    <property type="entry name" value="DIHYDRODIPICOLINATE SYNTHASE"/>
    <property type="match status" value="1"/>
</dbReference>
<dbReference type="SMART" id="SM01130">
    <property type="entry name" value="DHDPS"/>
    <property type="match status" value="1"/>
</dbReference>
<dbReference type="AlphaFoldDB" id="A0A9P7SRS2"/>
<dbReference type="SUPFAM" id="SSF51569">
    <property type="entry name" value="Aldolase"/>
    <property type="match status" value="1"/>
</dbReference>
<protein>
    <submittedName>
        <fullName evidence="4">L-threo-3-deoxy-hexylosonate aldolase</fullName>
    </submittedName>
</protein>
<sequence length="321" mass="34393">MSMPRRPLPCGIYAPTVTFFDPQTEDLDIPPIKAHAQRLINAGLAGLVVMGSNGEAIHCTRSEKLAVTKATREALTSAGFPSTPIILGASEGSVRGTLELTRLAADAGADYTLLLPPSYYRPQTDQQAIINYFTDVADASPLPVIIYNYPGAVSGIDLNSDTLIQLGQHPNIVGTKFTCGNTGKLTRVALGTDAKTPSREGSGYMAFGGLCDFTMQTLVSGGSGIIAGGANVMPKVCVRVWNLYGEGKTEEAAELQRVLSRGDWPLTRAGVAGTKKAVEMYYGYGGYPRRPLRMLDEAAWEAVREGIREGIREVMEVEMSL</sequence>
<dbReference type="CDD" id="cd00408">
    <property type="entry name" value="DHDPS-like"/>
    <property type="match status" value="1"/>
</dbReference>
<evidence type="ECO:0000313" key="4">
    <source>
        <dbReference type="EMBL" id="KAG5971686.1"/>
    </source>
</evidence>
<dbReference type="Pfam" id="PF00701">
    <property type="entry name" value="DHDPS"/>
    <property type="match status" value="1"/>
</dbReference>
<evidence type="ECO:0000256" key="3">
    <source>
        <dbReference type="PIRSR" id="PIRSR001365-2"/>
    </source>
</evidence>